<dbReference type="SMART" id="SM00369">
    <property type="entry name" value="LRR_TYP"/>
    <property type="match status" value="33"/>
</dbReference>
<keyword evidence="4" id="KW-1015">Disulfide bond</keyword>
<dbReference type="Pfam" id="PF18962">
    <property type="entry name" value="Por_Secre_tail"/>
    <property type="match status" value="1"/>
</dbReference>
<dbReference type="RefSeq" id="WP_208077187.1">
    <property type="nucleotide sequence ID" value="NZ_CP071869.1"/>
</dbReference>
<dbReference type="NCBIfam" id="TIGR04183">
    <property type="entry name" value="Por_Secre_tail"/>
    <property type="match status" value="1"/>
</dbReference>
<dbReference type="SMART" id="SM00365">
    <property type="entry name" value="LRR_SD22"/>
    <property type="match status" value="25"/>
</dbReference>
<dbReference type="PANTHER" id="PTHR48057">
    <property type="entry name" value="LEUCINE-RICH REPEAT SERINE/THREONINE-PROTEIN KINASE 1"/>
    <property type="match status" value="1"/>
</dbReference>
<dbReference type="InterPro" id="IPR055414">
    <property type="entry name" value="LRR_R13L4/SHOC2-like"/>
</dbReference>
<organism evidence="7 8">
    <name type="scientific">Polaribacter cellanae</name>
    <dbReference type="NCBI Taxonomy" id="2818493"/>
    <lineage>
        <taxon>Bacteria</taxon>
        <taxon>Pseudomonadati</taxon>
        <taxon>Bacteroidota</taxon>
        <taxon>Flavobacteriia</taxon>
        <taxon>Flavobacteriales</taxon>
        <taxon>Flavobacteriaceae</taxon>
    </lineage>
</organism>
<sequence>MKTKLLLLFALISCVVTAQVSQAERQALIDLYNATDGDNWTNNTNWDTDINSNSDIATWFGVTVRNNTVTEIRLFDNNLTGSLTNVSSLTNLSKLELSNNNISGTIDVTFFPDNITYIGLRENSMSGAFPNVSTLTALRIVNFIDNQLTGVIDESFFPNSMASIWIAKNQYIGELDFSSFTNLTSIHIYDTNISFLKLATSTFNGRSITQNGRLRVQNTPNLAFIEVPNPASFLNINGDYFDLGLSIVGYDQADKTATPNIAEREALKKLYENKSYTYASTIKSGVNDTEWLNVEVLNGETRITEIHTTGLGINGPMPVEIGVFTELKHLHIPNSGINTIATELKNASKLEDLYLNNNSITAIPIDFYDLVNLKVLNISNNQIPSIASGLGSFTDLEQFYFSNTQVDLIPTTIGNLKKLEILEFANTKISLLPPQIGGLVELRRLVAAPNNIASIPSEFGQLTKLQFLDFANCELSNTPGAFANLTQLETLYLNDNELQVVAGLGGFTKLKFLRLHNNRLGEDNPNFNTDLPEDMSDLVLLEELTLYNNKLTKLPANIGNLIKLTSLQLQNNKLTTIPNSIGNLTNLLELRLEGNKLTSLPTTIGGLTSLEKLYVSQSSSNNELTSLPDEIGDLSNLKELYIENMRIYDTTTGISTYTLKSLPTTMNKLLNLEVLEASNSGIGGLVDLTNLTKLTRLQLNNNKITDLKIDAPSGNFTGSSNPTYHFNITSNPFITCVEVPVAEVSNWGVRYAQVPQIADNGIAFSDNCTGFRVPQSEREALIAFYIATKGGDAIDANTGVTWVGTNWSTDATELTNVGSWEGVTTEIINGQKHVTKLELGKNLSGSVSKEIKDLTELTRLHLTNGSITTIATEIGDLSKLTYLNLNGNQLESLPTGIGNFTSLVELHLTSQRERINTSQYIATLTSLPEQIGNIATLEKLDLRSNGLTSLPAGIGNFTSLKELNLSFQTTSPVRYQTQYTLASLPDEVGNITSLEKLQLNNNVLTTIPSTINGLTNLLELRLEGNKLTSLPTTIGRLTNLQKLYLSNNGNLNQIESLPEKIGDLSNLKELYVENMSSRENGITTYHLKSLPTTMNKLLNLEVLEASNSGIGGLVDLTNLTKLTRLQLNNNKITDLKIDAPSGNFTGSSNPTYHFNITSNPFITCVEVPVAEVSNWGVRYAQVPQIADNGIAFSDNCTGFRVPQSEREALIAFYIATKGGDAIDANTGVTWVGTNWSTDATELTNVGSWEGVTTEIINGQKHVTKLELGKNLSGSVSKEIKDLTELTRLRLTNGSITTIATEIGDLSKLTYLNLNGNQLESLPTGIGNFTSLVELHLTSQRERINTSQYIATLTSLPEQIGNIATLEKLDLRSNGLTSLPAGIGNFTSLKELNLSFQTTSPVRYQTQYTLASLPDEVGNITSLEKLQLNNNVLTTIPSTINGLTNLLELRLEGNKLTSLPTTIGGLTNLQKLYLSNNGNLNQIESLPEKIGDLSNLKELYVENMSSRENGITTYHLKSLPTTMNQLLNLEVLEASNSGIGGLVDLTNLTKLTRLQLNNNKITDLKIDAPSGNFTGSSNPTYHFNITSNPFITCVEVPAAEVTNWDVRYAQVPQIADNGIAFSDNCTGFRVPQSEREALIAFYIATKGGDAIDANTGVTWVGTNWSTDATELTNVGSWQGVTTEIINGQKHVTKLELGKNLSGSVPKEIKDLTELTRLRLTNGSIATIATEIGDLSKLTYLNLNGNQLESLPTGIGNFTSLVELHLTSQRERINTSQYIATLTSLPEQIGNIATLEKLDLRSNGLTSLPAGIGNFTSLKELNLSFQTTSPVRYQTQYTLASLPDEVGNITSLEKLQLQYNNLGSLPTTITNLEKLEILNIEYNQISNSLDLSKSEVLRDFRAQYNNISDLKIAVSPTIFGTSNNPQANRFRFKRNALGCIEVPSDELVAWQLSVYNEEGGIIDNGVVYSDNCSAITNNSIPDLERDALIAIYNNTKGMDWRNDLSGSYNGVTWVNDATQKRNVGAWYGVTTNIINGKKHVTKIELNSNLLDGTIPSVIKNLTQLKELEFNSNKISEITTEIGKLANLEQLTFTGQTELTTIPSEINNITTLKRLEFSSNKIEGNLDFSNLVNLTSLSVSSNEITGLKIGVSPNVFDNGYNSEGQFSNSISLYNQYLNCIAVPQKTISDWEATTHAKNYPNIVWGQDCSAYNNIPENEMEALVDLYNNLDGANWNGSINWNGNLAKALINNPYNATKWQGITTKIVDGGKHITNISLNSNKLKGELPTSIGNLTKLTNLQIGSNEISGAIPATFGNLASLETLYLNNNKITSLPAEMSNMLALKTVYLQNNEIEGNLPDFTNSTNLTSLYVSNNKLQFGDFEDEFASYQNIQTFSYSSQAKVGVEEAIDFGDGFDKTLEAVVSGTNNMYQWYKNGSPISGATNKEYIITNATQQDAGYYFCLVSNPVITGLNIETERITLTYDAALSVDDDTFSKSFKLYPNPVDNILQIRNTSDVKINKIEIYNLLGKKIQVVNNPKNAIDVSLLSKGVYLLNVFTDKGKTTKRVVKK</sequence>
<dbReference type="InterPro" id="IPR026444">
    <property type="entry name" value="Secre_tail"/>
</dbReference>
<dbReference type="InterPro" id="IPR052595">
    <property type="entry name" value="LRRC69/RLP"/>
</dbReference>
<feature type="domain" description="Ig-like" evidence="6">
    <location>
        <begin position="2408"/>
        <end position="2478"/>
    </location>
</feature>
<dbReference type="FunFam" id="3.80.10.10:FF:000041">
    <property type="entry name" value="LRR receptor-like serine/threonine-protein kinase ERECTA"/>
    <property type="match status" value="1"/>
</dbReference>
<gene>
    <name evidence="7" type="ORF">J3359_12485</name>
</gene>
<accession>A0A975CN77</accession>
<evidence type="ECO:0000313" key="8">
    <source>
        <dbReference type="Proteomes" id="UP000663920"/>
    </source>
</evidence>
<dbReference type="InterPro" id="IPR013783">
    <property type="entry name" value="Ig-like_fold"/>
</dbReference>
<dbReference type="Pfam" id="PF13855">
    <property type="entry name" value="LRR_8"/>
    <property type="match status" value="4"/>
</dbReference>
<evidence type="ECO:0000256" key="3">
    <source>
        <dbReference type="ARBA" id="ARBA00022737"/>
    </source>
</evidence>
<protein>
    <submittedName>
        <fullName evidence="7">Leucine-rich repeat domain-containing protein</fullName>
    </submittedName>
</protein>
<keyword evidence="2 5" id="KW-0732">Signal</keyword>
<dbReference type="Proteomes" id="UP000663920">
    <property type="component" value="Chromosome"/>
</dbReference>
<reference evidence="7 8" key="1">
    <citation type="submission" date="2021-03" db="EMBL/GenBank/DDBJ databases">
        <title>Complete genome of Polaribacter_sp.SM13.</title>
        <authorList>
            <person name="Jeong S.W."/>
            <person name="Bae J.W."/>
        </authorList>
    </citation>
    <scope>NUCLEOTIDE SEQUENCE [LARGE SCALE GENOMIC DNA]</scope>
    <source>
        <strain evidence="7 8">SM13</strain>
    </source>
</reference>
<evidence type="ECO:0000256" key="4">
    <source>
        <dbReference type="ARBA" id="ARBA00023157"/>
    </source>
</evidence>
<dbReference type="InterPro" id="IPR003591">
    <property type="entry name" value="Leu-rich_rpt_typical-subtyp"/>
</dbReference>
<evidence type="ECO:0000256" key="2">
    <source>
        <dbReference type="ARBA" id="ARBA00022729"/>
    </source>
</evidence>
<dbReference type="InterPro" id="IPR032675">
    <property type="entry name" value="LRR_dom_sf"/>
</dbReference>
<evidence type="ECO:0000259" key="6">
    <source>
        <dbReference type="PROSITE" id="PS50835"/>
    </source>
</evidence>
<dbReference type="PANTHER" id="PTHR48057:SF7">
    <property type="entry name" value="LEUCINE-RICH REPEAT SERINE_THREONINE-PROTEIN KINASE 1"/>
    <property type="match status" value="1"/>
</dbReference>
<dbReference type="InterPro" id="IPR036179">
    <property type="entry name" value="Ig-like_dom_sf"/>
</dbReference>
<feature type="signal peptide" evidence="5">
    <location>
        <begin position="1"/>
        <end position="18"/>
    </location>
</feature>
<evidence type="ECO:0000256" key="5">
    <source>
        <dbReference type="SAM" id="SignalP"/>
    </source>
</evidence>
<dbReference type="SUPFAM" id="SSF52058">
    <property type="entry name" value="L domain-like"/>
    <property type="match status" value="3"/>
</dbReference>
<dbReference type="PROSITE" id="PS50835">
    <property type="entry name" value="IG_LIKE"/>
    <property type="match status" value="1"/>
</dbReference>
<dbReference type="Gene3D" id="2.60.40.10">
    <property type="entry name" value="Immunoglobulins"/>
    <property type="match status" value="1"/>
</dbReference>
<dbReference type="InterPro" id="IPR001611">
    <property type="entry name" value="Leu-rich_rpt"/>
</dbReference>
<dbReference type="SMART" id="SM00364">
    <property type="entry name" value="LRR_BAC"/>
    <property type="match status" value="19"/>
</dbReference>
<keyword evidence="8" id="KW-1185">Reference proteome</keyword>
<dbReference type="Pfam" id="PF13895">
    <property type="entry name" value="Ig_2"/>
    <property type="match status" value="1"/>
</dbReference>
<dbReference type="Pfam" id="PF23598">
    <property type="entry name" value="LRR_14"/>
    <property type="match status" value="3"/>
</dbReference>
<evidence type="ECO:0000256" key="1">
    <source>
        <dbReference type="ARBA" id="ARBA00022614"/>
    </source>
</evidence>
<dbReference type="EMBL" id="CP071869">
    <property type="protein sequence ID" value="QTE21635.1"/>
    <property type="molecule type" value="Genomic_DNA"/>
</dbReference>
<dbReference type="SUPFAM" id="SSF48726">
    <property type="entry name" value="Immunoglobulin"/>
    <property type="match status" value="1"/>
</dbReference>
<dbReference type="Gene3D" id="3.80.10.10">
    <property type="entry name" value="Ribonuclease Inhibitor"/>
    <property type="match status" value="13"/>
</dbReference>
<evidence type="ECO:0000313" key="7">
    <source>
        <dbReference type="EMBL" id="QTE21635.1"/>
    </source>
</evidence>
<dbReference type="PROSITE" id="PS51450">
    <property type="entry name" value="LRR"/>
    <property type="match status" value="8"/>
</dbReference>
<dbReference type="Pfam" id="PF00560">
    <property type="entry name" value="LRR_1"/>
    <property type="match status" value="2"/>
</dbReference>
<proteinExistence type="predicted"/>
<dbReference type="InterPro" id="IPR007110">
    <property type="entry name" value="Ig-like_dom"/>
</dbReference>
<dbReference type="KEGG" id="pcea:J3359_12485"/>
<dbReference type="SUPFAM" id="SSF52047">
    <property type="entry name" value="RNI-like"/>
    <property type="match status" value="4"/>
</dbReference>
<dbReference type="CDD" id="cd00096">
    <property type="entry name" value="Ig"/>
    <property type="match status" value="1"/>
</dbReference>
<keyword evidence="1" id="KW-0433">Leucine-rich repeat</keyword>
<keyword evidence="3" id="KW-0677">Repeat</keyword>
<name>A0A975CN77_9FLAO</name>
<feature type="chain" id="PRO_5037846014" evidence="5">
    <location>
        <begin position="19"/>
        <end position="2566"/>
    </location>
</feature>